<feature type="compositionally biased region" description="Low complexity" evidence="1">
    <location>
        <begin position="27"/>
        <end position="43"/>
    </location>
</feature>
<accession>A0A1T4Z5W4</accession>
<feature type="region of interest" description="Disordered" evidence="1">
    <location>
        <begin position="21"/>
        <end position="48"/>
    </location>
</feature>
<dbReference type="STRING" id="1736691.SAMN06295964_2583"/>
<dbReference type="InterPro" id="IPR038646">
    <property type="entry name" value="Atu4866-like_sf"/>
</dbReference>
<feature type="chain" id="PRO_5012956261" description="Protein Atu4866" evidence="2">
    <location>
        <begin position="23"/>
        <end position="122"/>
    </location>
</feature>
<protein>
    <recommendedName>
        <fullName evidence="5">Protein Atu4866</fullName>
    </recommendedName>
</protein>
<name>A0A1T4Z5W4_9ACTN</name>
<evidence type="ECO:0000313" key="4">
    <source>
        <dbReference type="Proteomes" id="UP000191040"/>
    </source>
</evidence>
<keyword evidence="4" id="KW-1185">Reference proteome</keyword>
<dbReference type="Gene3D" id="2.40.128.290">
    <property type="entry name" value="Uncharacterised protein Atu4866, PF11512"/>
    <property type="match status" value="1"/>
</dbReference>
<reference evidence="4" key="1">
    <citation type="submission" date="2017-02" db="EMBL/GenBank/DDBJ databases">
        <authorList>
            <person name="Varghese N."/>
            <person name="Submissions S."/>
        </authorList>
    </citation>
    <scope>NUCLEOTIDE SEQUENCE [LARGE SCALE GENOMIC DNA]</scope>
    <source>
        <strain evidence="4">9H-4</strain>
    </source>
</reference>
<organism evidence="3 4">
    <name type="scientific">Aeromicrobium choanae</name>
    <dbReference type="NCBI Taxonomy" id="1736691"/>
    <lineage>
        <taxon>Bacteria</taxon>
        <taxon>Bacillati</taxon>
        <taxon>Actinomycetota</taxon>
        <taxon>Actinomycetes</taxon>
        <taxon>Propionibacteriales</taxon>
        <taxon>Nocardioidaceae</taxon>
        <taxon>Aeromicrobium</taxon>
    </lineage>
</organism>
<evidence type="ECO:0000256" key="2">
    <source>
        <dbReference type="SAM" id="SignalP"/>
    </source>
</evidence>
<dbReference type="AlphaFoldDB" id="A0A1T4Z5W4"/>
<dbReference type="OrthoDB" id="3748015at2"/>
<evidence type="ECO:0008006" key="5">
    <source>
        <dbReference type="Google" id="ProtNLM"/>
    </source>
</evidence>
<dbReference type="RefSeq" id="WP_078700533.1">
    <property type="nucleotide sequence ID" value="NZ_LT796768.1"/>
</dbReference>
<sequence>MSSRLAATALAIVLLTGLAGCADDEPATPSDPTSATPSATVPSEDPRADLVGSWRADEADWTVHFAADGTFTEDFEGNVDFRRGTYRVEDGIVYLDGDDGETTEGELSGDTINFKLGMLERL</sequence>
<dbReference type="EMBL" id="LT796768">
    <property type="protein sequence ID" value="SKB09258.1"/>
    <property type="molecule type" value="Genomic_DNA"/>
</dbReference>
<feature type="signal peptide" evidence="2">
    <location>
        <begin position="1"/>
        <end position="22"/>
    </location>
</feature>
<evidence type="ECO:0000313" key="3">
    <source>
        <dbReference type="EMBL" id="SKB09258.1"/>
    </source>
</evidence>
<proteinExistence type="predicted"/>
<dbReference type="Proteomes" id="UP000191040">
    <property type="component" value="Chromosome I"/>
</dbReference>
<keyword evidence="2" id="KW-0732">Signal</keyword>
<evidence type="ECO:0000256" key="1">
    <source>
        <dbReference type="SAM" id="MobiDB-lite"/>
    </source>
</evidence>
<gene>
    <name evidence="3" type="ORF">SAMN06295964_2583</name>
</gene>
<dbReference type="PROSITE" id="PS51257">
    <property type="entry name" value="PROKAR_LIPOPROTEIN"/>
    <property type="match status" value="1"/>
</dbReference>